<evidence type="ECO:0000313" key="2">
    <source>
        <dbReference type="EnsemblPlants" id="Pp3c1_31480V3.1"/>
    </source>
</evidence>
<evidence type="ECO:0000313" key="3">
    <source>
        <dbReference type="Proteomes" id="UP000006727"/>
    </source>
</evidence>
<name>A0A2K1LAG9_PHYPA</name>
<reference evidence="1 3" key="2">
    <citation type="journal article" date="2018" name="Plant J.">
        <title>The Physcomitrella patens chromosome-scale assembly reveals moss genome structure and evolution.</title>
        <authorList>
            <person name="Lang D."/>
            <person name="Ullrich K.K."/>
            <person name="Murat F."/>
            <person name="Fuchs J."/>
            <person name="Jenkins J."/>
            <person name="Haas F.B."/>
            <person name="Piednoel M."/>
            <person name="Gundlach H."/>
            <person name="Van Bel M."/>
            <person name="Meyberg R."/>
            <person name="Vives C."/>
            <person name="Morata J."/>
            <person name="Symeonidi A."/>
            <person name="Hiss M."/>
            <person name="Muchero W."/>
            <person name="Kamisugi Y."/>
            <person name="Saleh O."/>
            <person name="Blanc G."/>
            <person name="Decker E.L."/>
            <person name="van Gessel N."/>
            <person name="Grimwood J."/>
            <person name="Hayes R.D."/>
            <person name="Graham S.W."/>
            <person name="Gunter L.E."/>
            <person name="McDaniel S.F."/>
            <person name="Hoernstein S.N.W."/>
            <person name="Larsson A."/>
            <person name="Li F.W."/>
            <person name="Perroud P.F."/>
            <person name="Phillips J."/>
            <person name="Ranjan P."/>
            <person name="Rokshar D.S."/>
            <person name="Rothfels C.J."/>
            <person name="Schneider L."/>
            <person name="Shu S."/>
            <person name="Stevenson D.W."/>
            <person name="Thummler F."/>
            <person name="Tillich M."/>
            <person name="Villarreal Aguilar J.C."/>
            <person name="Widiez T."/>
            <person name="Wong G.K."/>
            <person name="Wymore A."/>
            <person name="Zhang Y."/>
            <person name="Zimmer A.D."/>
            <person name="Quatrano R.S."/>
            <person name="Mayer K.F.X."/>
            <person name="Goodstein D."/>
            <person name="Casacuberta J.M."/>
            <person name="Vandepoele K."/>
            <person name="Reski R."/>
            <person name="Cuming A.C."/>
            <person name="Tuskan G.A."/>
            <person name="Maumus F."/>
            <person name="Salse J."/>
            <person name="Schmutz J."/>
            <person name="Rensing S.A."/>
        </authorList>
    </citation>
    <scope>NUCLEOTIDE SEQUENCE [LARGE SCALE GENOMIC DNA]</scope>
    <source>
        <strain evidence="2 3">cv. Gransden 2004</strain>
    </source>
</reference>
<dbReference type="Proteomes" id="UP000006727">
    <property type="component" value="Chromosome 1"/>
</dbReference>
<dbReference type="EMBL" id="ABEU02000001">
    <property type="protein sequence ID" value="PNR63015.1"/>
    <property type="molecule type" value="Genomic_DNA"/>
</dbReference>
<protein>
    <submittedName>
        <fullName evidence="1 2">Uncharacterized protein</fullName>
    </submittedName>
</protein>
<dbReference type="InParanoid" id="A0A2K1LAG9"/>
<accession>A0A2K1LAG9</accession>
<dbReference type="AlphaFoldDB" id="A0A2K1LAG9"/>
<sequence>MLKQNILQVGAQQDMAHFTSFKLFYTLLDDCLWLQQFYKGSLKNGSKSTIENMPTNL</sequence>
<dbReference type="EnsemblPlants" id="Pp3c1_31480V3.1">
    <property type="protein sequence ID" value="Pp3c1_31480V3.1"/>
    <property type="gene ID" value="Pp3c1_31480"/>
</dbReference>
<gene>
    <name evidence="1" type="ORF">PHYPA_001440</name>
</gene>
<dbReference type="EnsemblPlants" id="Pp3c1_31480V3.2">
    <property type="protein sequence ID" value="Pp3c1_31480V3.2"/>
    <property type="gene ID" value="Pp3c1_31480"/>
</dbReference>
<proteinExistence type="predicted"/>
<dbReference type="Gramene" id="Pp3c1_31480V3.2">
    <property type="protein sequence ID" value="Pp3c1_31480V3.2"/>
    <property type="gene ID" value="Pp3c1_31480"/>
</dbReference>
<keyword evidence="3" id="KW-1185">Reference proteome</keyword>
<evidence type="ECO:0000313" key="1">
    <source>
        <dbReference type="EMBL" id="PNR63015.1"/>
    </source>
</evidence>
<dbReference type="Gramene" id="Pp3c1_31480V3.1">
    <property type="protein sequence ID" value="Pp3c1_31480V3.1"/>
    <property type="gene ID" value="Pp3c1_31480"/>
</dbReference>
<reference evidence="2" key="3">
    <citation type="submission" date="2020-12" db="UniProtKB">
        <authorList>
            <consortium name="EnsemblPlants"/>
        </authorList>
    </citation>
    <scope>IDENTIFICATION</scope>
</reference>
<reference evidence="1 3" key="1">
    <citation type="journal article" date="2008" name="Science">
        <title>The Physcomitrella genome reveals evolutionary insights into the conquest of land by plants.</title>
        <authorList>
            <person name="Rensing S."/>
            <person name="Lang D."/>
            <person name="Zimmer A."/>
            <person name="Terry A."/>
            <person name="Salamov A."/>
            <person name="Shapiro H."/>
            <person name="Nishiyama T."/>
            <person name="Perroud P.-F."/>
            <person name="Lindquist E."/>
            <person name="Kamisugi Y."/>
            <person name="Tanahashi T."/>
            <person name="Sakakibara K."/>
            <person name="Fujita T."/>
            <person name="Oishi K."/>
            <person name="Shin-I T."/>
            <person name="Kuroki Y."/>
            <person name="Toyoda A."/>
            <person name="Suzuki Y."/>
            <person name="Hashimoto A."/>
            <person name="Yamaguchi K."/>
            <person name="Sugano A."/>
            <person name="Kohara Y."/>
            <person name="Fujiyama A."/>
            <person name="Anterola A."/>
            <person name="Aoki S."/>
            <person name="Ashton N."/>
            <person name="Barbazuk W.B."/>
            <person name="Barker E."/>
            <person name="Bennetzen J."/>
            <person name="Bezanilla M."/>
            <person name="Blankenship R."/>
            <person name="Cho S.H."/>
            <person name="Dutcher S."/>
            <person name="Estelle M."/>
            <person name="Fawcett J.A."/>
            <person name="Gundlach H."/>
            <person name="Hanada K."/>
            <person name="Heyl A."/>
            <person name="Hicks K.A."/>
            <person name="Hugh J."/>
            <person name="Lohr M."/>
            <person name="Mayer K."/>
            <person name="Melkozernov A."/>
            <person name="Murata T."/>
            <person name="Nelson D."/>
            <person name="Pils B."/>
            <person name="Prigge M."/>
            <person name="Reiss B."/>
            <person name="Renner T."/>
            <person name="Rombauts S."/>
            <person name="Rushton P."/>
            <person name="Sanderfoot A."/>
            <person name="Schween G."/>
            <person name="Shiu S.-H."/>
            <person name="Stueber K."/>
            <person name="Theodoulou F.L."/>
            <person name="Tu H."/>
            <person name="Van de Peer Y."/>
            <person name="Verrier P.J."/>
            <person name="Waters E."/>
            <person name="Wood A."/>
            <person name="Yang L."/>
            <person name="Cove D."/>
            <person name="Cuming A."/>
            <person name="Hasebe M."/>
            <person name="Lucas S."/>
            <person name="Mishler D.B."/>
            <person name="Reski R."/>
            <person name="Grigoriev I."/>
            <person name="Quatrano R.S."/>
            <person name="Boore J.L."/>
        </authorList>
    </citation>
    <scope>NUCLEOTIDE SEQUENCE [LARGE SCALE GENOMIC DNA]</scope>
    <source>
        <strain evidence="2 3">cv. Gransden 2004</strain>
    </source>
</reference>
<organism evidence="1">
    <name type="scientific">Physcomitrium patens</name>
    <name type="common">Spreading-leaved earth moss</name>
    <name type="synonym">Physcomitrella patens</name>
    <dbReference type="NCBI Taxonomy" id="3218"/>
    <lineage>
        <taxon>Eukaryota</taxon>
        <taxon>Viridiplantae</taxon>
        <taxon>Streptophyta</taxon>
        <taxon>Embryophyta</taxon>
        <taxon>Bryophyta</taxon>
        <taxon>Bryophytina</taxon>
        <taxon>Bryopsida</taxon>
        <taxon>Funariidae</taxon>
        <taxon>Funariales</taxon>
        <taxon>Funariaceae</taxon>
        <taxon>Physcomitrium</taxon>
    </lineage>
</organism>